<dbReference type="Gramene" id="KQL22228">
    <property type="protein sequence ID" value="KQL22228"/>
    <property type="gene ID" value="SETIT_029498mg"/>
</dbReference>
<dbReference type="eggNOG" id="ENOG502QWF7">
    <property type="taxonomic scope" value="Eukaryota"/>
</dbReference>
<evidence type="ECO:0000259" key="3">
    <source>
        <dbReference type="Pfam" id="PF24758"/>
    </source>
</evidence>
<organism evidence="5 6">
    <name type="scientific">Setaria italica</name>
    <name type="common">Foxtail millet</name>
    <name type="synonym">Panicum italicum</name>
    <dbReference type="NCBI Taxonomy" id="4555"/>
    <lineage>
        <taxon>Eukaryota</taxon>
        <taxon>Viridiplantae</taxon>
        <taxon>Streptophyta</taxon>
        <taxon>Embryophyta</taxon>
        <taxon>Tracheophyta</taxon>
        <taxon>Spermatophyta</taxon>
        <taxon>Magnoliopsida</taxon>
        <taxon>Liliopsida</taxon>
        <taxon>Poales</taxon>
        <taxon>Poaceae</taxon>
        <taxon>PACMAD clade</taxon>
        <taxon>Panicoideae</taxon>
        <taxon>Panicodae</taxon>
        <taxon>Paniceae</taxon>
        <taxon>Cenchrinae</taxon>
        <taxon>Setaria</taxon>
    </lineage>
</organism>
<dbReference type="Proteomes" id="UP000004995">
    <property type="component" value="Unassembled WGS sequence"/>
</dbReference>
<dbReference type="Pfam" id="PF00646">
    <property type="entry name" value="F-box"/>
    <property type="match status" value="1"/>
</dbReference>
<dbReference type="OMA" id="NMAKELC"/>
<protein>
    <submittedName>
        <fullName evidence="4 5">Uncharacterized protein</fullName>
    </submittedName>
</protein>
<dbReference type="SUPFAM" id="SSF52047">
    <property type="entry name" value="RNI-like"/>
    <property type="match status" value="1"/>
</dbReference>
<evidence type="ECO:0000313" key="4">
    <source>
        <dbReference type="EMBL" id="RCV09243.1"/>
    </source>
</evidence>
<reference evidence="4" key="2">
    <citation type="submission" date="2015-07" db="EMBL/GenBank/DDBJ databases">
        <authorList>
            <person name="Noorani M."/>
        </authorList>
    </citation>
    <scope>NUCLEOTIDE SEQUENCE</scope>
    <source>
        <strain evidence="4">Yugu1</strain>
    </source>
</reference>
<dbReference type="InterPro" id="IPR036047">
    <property type="entry name" value="F-box-like_dom_sf"/>
</dbReference>
<dbReference type="FunCoup" id="K3ZSB8">
    <property type="interactions" value="76"/>
</dbReference>
<dbReference type="HOGENOM" id="CLU_017148_6_1_1"/>
<dbReference type="InterPro" id="IPR055411">
    <property type="entry name" value="LRR_FXL15/At3g58940/PEG3-like"/>
</dbReference>
<dbReference type="InterPro" id="IPR001810">
    <property type="entry name" value="F-box_dom"/>
</dbReference>
<dbReference type="EMBL" id="CM003529">
    <property type="protein sequence ID" value="RCV09243.1"/>
    <property type="molecule type" value="Genomic_DNA"/>
</dbReference>
<dbReference type="SUPFAM" id="SSF81383">
    <property type="entry name" value="F-box domain"/>
    <property type="match status" value="1"/>
</dbReference>
<feature type="domain" description="F-box" evidence="2">
    <location>
        <begin position="28"/>
        <end position="65"/>
    </location>
</feature>
<dbReference type="Pfam" id="PF24758">
    <property type="entry name" value="LRR_At5g56370"/>
    <property type="match status" value="1"/>
</dbReference>
<dbReference type="InterPro" id="IPR055312">
    <property type="entry name" value="FBL15-like"/>
</dbReference>
<sequence length="520" mass="57978">MEQSGSEIAAKRVKPSDGAAAAAGEDLLSALPDDVLVLILLRLGTAAAVQTSSLSRRWRRVWALLPELRFHLAPDGPRIRELLDAPEAPELRCVSVTTEDAAPHSAAAWLPVAARRLSGDLVYHNVVRGNHVDEDDDDDDGDEEEAEEAGVRGDVQLPCFGKAIKIVLNLGFLSLALPSMGIFPRLTKLSLSRVRFRGPCELGNLVSSPRCPCLQKLKVHDSRGLHNLSIHSESLLQIKLESLYSLQQLTIVAPALLGLAVTFSFIDDDPSKPIANISAPQLVSLTWRDLYDPRYVHLGNLGRLQKLNSFFIVYGQHASRDKNQYCLRLLQQFQVIHSLKLMLVYRKDIDDFQYLMGDMKMLPQITFLQLAVSNEGHAFGASSFHLLRMCTGLRRLVFVLHDNRNLEAQSTCPSGCICDQPTSWKTEGLVLNHLEHVTIFGLQGAEREVTFVKQLFSWAMVLKNIRITFDYQVTESKARDFCQALAGFSRPETSVEFHLFRDADKRSVYLLAPEGQGTDL</sequence>
<evidence type="ECO:0000313" key="6">
    <source>
        <dbReference type="Proteomes" id="UP000004995"/>
    </source>
</evidence>
<keyword evidence="6" id="KW-1185">Reference proteome</keyword>
<reference evidence="5" key="3">
    <citation type="submission" date="2018-08" db="UniProtKB">
        <authorList>
            <consortium name="EnsemblPlants"/>
        </authorList>
    </citation>
    <scope>IDENTIFICATION</scope>
    <source>
        <strain evidence="5">Yugu1</strain>
    </source>
</reference>
<evidence type="ECO:0000256" key="1">
    <source>
        <dbReference type="SAM" id="MobiDB-lite"/>
    </source>
</evidence>
<dbReference type="PANTHER" id="PTHR34709">
    <property type="entry name" value="OS10G0396666 PROTEIN"/>
    <property type="match status" value="1"/>
</dbReference>
<dbReference type="KEGG" id="sita:101753043"/>
<feature type="region of interest" description="Disordered" evidence="1">
    <location>
        <begin position="130"/>
        <end position="150"/>
    </location>
</feature>
<dbReference type="RefSeq" id="XP_014660226.1">
    <property type="nucleotide sequence ID" value="XM_014804740.2"/>
</dbReference>
<dbReference type="GeneID" id="101753043"/>
<accession>K3ZSB8</accession>
<feature type="compositionally biased region" description="Acidic residues" evidence="1">
    <location>
        <begin position="133"/>
        <end position="148"/>
    </location>
</feature>
<dbReference type="PANTHER" id="PTHR34709:SF61">
    <property type="entry name" value="OS07G0229100 PROTEIN"/>
    <property type="match status" value="1"/>
</dbReference>
<proteinExistence type="predicted"/>
<dbReference type="EnsemblPlants" id="KQL22228">
    <property type="protein sequence ID" value="KQL22228"/>
    <property type="gene ID" value="SETIT_029498mg"/>
</dbReference>
<gene>
    <name evidence="5" type="primary">LOC101753043</name>
    <name evidence="4" type="ORF">SETIT_2G011600v2</name>
</gene>
<reference evidence="4 6" key="1">
    <citation type="journal article" date="2012" name="Nat. Biotechnol.">
        <title>Reference genome sequence of the model plant Setaria.</title>
        <authorList>
            <person name="Bennetzen J.L."/>
            <person name="Schmutz J."/>
            <person name="Wang H."/>
            <person name="Percifield R."/>
            <person name="Hawkins J."/>
            <person name="Pontaroli A.C."/>
            <person name="Estep M."/>
            <person name="Feng L."/>
            <person name="Vaughn J.N."/>
            <person name="Grimwood J."/>
            <person name="Jenkins J."/>
            <person name="Barry K."/>
            <person name="Lindquist E."/>
            <person name="Hellsten U."/>
            <person name="Deshpande S."/>
            <person name="Wang X."/>
            <person name="Wu X."/>
            <person name="Mitros T."/>
            <person name="Triplett J."/>
            <person name="Yang X."/>
            <person name="Ye C.Y."/>
            <person name="Mauro-Herrera M."/>
            <person name="Wang L."/>
            <person name="Li P."/>
            <person name="Sharma M."/>
            <person name="Sharma R."/>
            <person name="Ronald P.C."/>
            <person name="Panaud O."/>
            <person name="Kellogg E.A."/>
            <person name="Brutnell T.P."/>
            <person name="Doust A.N."/>
            <person name="Tuskan G.A."/>
            <person name="Rokhsar D."/>
            <person name="Devos K.M."/>
        </authorList>
    </citation>
    <scope>NUCLEOTIDE SEQUENCE [LARGE SCALE GENOMIC DNA]</scope>
    <source>
        <strain evidence="6">cv. Yugu1</strain>
        <strain evidence="4">Yugu1</strain>
    </source>
</reference>
<dbReference type="AlphaFoldDB" id="K3ZSB8"/>
<evidence type="ECO:0000259" key="2">
    <source>
        <dbReference type="Pfam" id="PF00646"/>
    </source>
</evidence>
<dbReference type="OrthoDB" id="693760at2759"/>
<name>K3ZSB8_SETIT</name>
<dbReference type="EMBL" id="AGNK02000637">
    <property type="status" value="NOT_ANNOTATED_CDS"/>
    <property type="molecule type" value="Genomic_DNA"/>
</dbReference>
<evidence type="ECO:0000313" key="5">
    <source>
        <dbReference type="EnsemblPlants" id="KQL22228"/>
    </source>
</evidence>
<feature type="domain" description="F-box/LRR-repeat protein 15/At3g58940/PEG3-like LRR" evidence="3">
    <location>
        <begin position="175"/>
        <end position="285"/>
    </location>
</feature>